<evidence type="ECO:0000313" key="2">
    <source>
        <dbReference type="Proteomes" id="UP000005615"/>
    </source>
</evidence>
<dbReference type="PROSITE" id="PS51257">
    <property type="entry name" value="PROKAR_LIPOPROTEIN"/>
    <property type="match status" value="1"/>
</dbReference>
<dbReference type="InterPro" id="IPR013783">
    <property type="entry name" value="Ig-like_fold"/>
</dbReference>
<dbReference type="AlphaFoldDB" id="F3L5R9"/>
<dbReference type="RefSeq" id="WP_009577213.1">
    <property type="nucleotide sequence ID" value="NZ_AEIG01000124.1"/>
</dbReference>
<dbReference type="InterPro" id="IPR008964">
    <property type="entry name" value="Invasin/intimin_cell_adhesion"/>
</dbReference>
<dbReference type="Gene3D" id="2.60.40.10">
    <property type="entry name" value="Immunoglobulins"/>
    <property type="match status" value="3"/>
</dbReference>
<sequence length="1277" mass="128880">MTSTQTKLTFAKRILGTLTTLVLVACGGGGGGAGSGGGFLPDNNGTPTPSYTLTVSGKNAGGTTTNEFSASSPLTIEVLVEDTSTNTASVVSGAVVELQSTVGTITPANASALTNAAGIAEFTLGFNQEEGAGTVTASYVVDGTTYSGTFNVQSIIEPSNEPVITLSLAATNSTGDTVTTLSQRSPATLTASFLSTLDGVATPISGELVTINTNVGDVSPSNNTALTDANGDAVFTVSFNGTEGAGSVGVTASLDGVAYTDTLNLQAAATNMNYQLALYQSDGVTPLNGASFTADSPLSFVATLEDVSTGVAVPVKSELVLANATIGNLSQASALTDLAGEARFTLNAGGVIGAGVVSASFETPLGAVTTQANVAVTSNAAVSYTINITNGSNGWVFSDANPLTLDVTVSATDASDLSGLLVTLTTDLGLVVGNGSAILQEVSGVYTARFTVNYANVVGAGTLTASFSSAQETYIDTQSVETIAAEAYRLTIIQDVTIVTPGSPMTLIVRLDDADGASKSNQTVSLNSTIGALSRSTGVTDSAGETEFLLSYDGASGDGLVTATYTENGNTYTQSLRVVIAGAPYKLSDVTFSDFNTNPIADAIISSTDPYRKITARVTLTDLGGNALANRLIQFVSAKGQLSPTDGYVLTDATGVAEITIAYTDDIISGIGELSASYVSALGAVSVVADVQAVAPNLLIGTIDGINFTEADLASTPASGSLVNQGSAVLQLDIVNSDLDITNASDADRIKSAQVVAFSSYCLDNGLATLSPASPITTSSGQLSATYTAGAGCTGDDEVLATLQFGGSATAQTASQVLTIAAAVEAVSIEAVDVTPTTLAIAGTGALSNVSETAVAQFRVVDGNGAPVQGETVNFSLSSTVGGLALNAASAVSGADGLLSVTLNSGNVPTSTVITAELDSTAQLASSAVVTVSTAIPDQNSFTIFSDNLSVSQAYPAVNQTSNISVRLADRYNNVVPDGSVVYFTTEYGAIDASCSIVAGECSVVWRSQAPKPIGSNLSTVDCPDYDNDGDGVANNDDVGTFDPCPTSSLTGIEQGSRTTILATTTGEESFLDVDGDGLMSDFLNEFIDAQHDLGEPYLDANEDGAYQINEFFVDDDSSGSREDGDNLYTGIGCTAATLNSGECTGTTLSVFDNIALVLSPSDNLYIALVDIGATPDSSVLVEPGVDTVAAGSYVAYFSDQYNNQPANGATITVSATGDCSIVSPTTFTVPNNNAANAYRIGIEIASVAATAGADTVSVSIANPGAAAVTQTFTCIP</sequence>
<keyword evidence="2" id="KW-1185">Reference proteome</keyword>
<reference evidence="1 2" key="1">
    <citation type="journal article" date="2011" name="J. Bacteriol.">
        <title>Genome sequence of strain IMCC3088, a proteorhodopsin-containing marine bacterium belonging to the OM60/NOR5 clade.</title>
        <authorList>
            <person name="Jang Y."/>
            <person name="Oh H.M."/>
            <person name="Kang I."/>
            <person name="Lee K."/>
            <person name="Yang S.J."/>
            <person name="Cho J.C."/>
        </authorList>
    </citation>
    <scope>NUCLEOTIDE SEQUENCE [LARGE SCALE GENOMIC DNA]</scope>
    <source>
        <strain evidence="1 2">IMCC3088</strain>
    </source>
</reference>
<comment type="caution">
    <text evidence="1">The sequence shown here is derived from an EMBL/GenBank/DDBJ whole genome shotgun (WGS) entry which is preliminary data.</text>
</comment>
<dbReference type="SUPFAM" id="SSF49373">
    <property type="entry name" value="Invasin/intimin cell-adhesion fragments"/>
    <property type="match status" value="3"/>
</dbReference>
<dbReference type="EMBL" id="AEIG01000124">
    <property type="protein sequence ID" value="EGG28336.1"/>
    <property type="molecule type" value="Genomic_DNA"/>
</dbReference>
<accession>F3L5R9</accession>
<protein>
    <submittedName>
        <fullName evidence="1">Invasin domain protein</fullName>
    </submittedName>
</protein>
<evidence type="ECO:0000313" key="1">
    <source>
        <dbReference type="EMBL" id="EGG28336.1"/>
    </source>
</evidence>
<gene>
    <name evidence="1" type="ORF">IMCC3088_349</name>
</gene>
<dbReference type="Proteomes" id="UP000005615">
    <property type="component" value="Unassembled WGS sequence"/>
</dbReference>
<dbReference type="eggNOG" id="COG2831">
    <property type="taxonomic scope" value="Bacteria"/>
</dbReference>
<organism evidence="1 2">
    <name type="scientific">Aequoribacter fuscus</name>
    <dbReference type="NCBI Taxonomy" id="2518989"/>
    <lineage>
        <taxon>Bacteria</taxon>
        <taxon>Pseudomonadati</taxon>
        <taxon>Pseudomonadota</taxon>
        <taxon>Gammaproteobacteria</taxon>
        <taxon>Cellvibrionales</taxon>
        <taxon>Halieaceae</taxon>
        <taxon>Aequoribacter</taxon>
    </lineage>
</organism>
<dbReference type="OrthoDB" id="5522233at2"/>
<dbReference type="STRING" id="2518989.IMCC3088_349"/>
<proteinExistence type="predicted"/>
<name>F3L5R9_9GAMM</name>